<evidence type="ECO:0000259" key="2">
    <source>
        <dbReference type="Pfam" id="PF18096"/>
    </source>
</evidence>
<dbReference type="Pfam" id="PF13649">
    <property type="entry name" value="Methyltransf_25"/>
    <property type="match status" value="1"/>
</dbReference>
<dbReference type="SUPFAM" id="SSF53335">
    <property type="entry name" value="S-adenosyl-L-methionine-dependent methyltransferases"/>
    <property type="match status" value="1"/>
</dbReference>
<dbReference type="Pfam" id="PF18096">
    <property type="entry name" value="Thump_like"/>
    <property type="match status" value="1"/>
</dbReference>
<dbReference type="Gene3D" id="3.40.50.150">
    <property type="entry name" value="Vaccinia Virus protein VP39"/>
    <property type="match status" value="1"/>
</dbReference>
<keyword evidence="3" id="KW-0489">Methyltransferase</keyword>
<dbReference type="InterPro" id="IPR041698">
    <property type="entry name" value="Methyltransf_25"/>
</dbReference>
<dbReference type="Gene3D" id="1.10.10.1110">
    <property type="entry name" value="Methyltransferase PG1098, N-terminal domain"/>
    <property type="match status" value="1"/>
</dbReference>
<dbReference type="InterPro" id="IPR041497">
    <property type="entry name" value="Thump-like"/>
</dbReference>
<evidence type="ECO:0000313" key="4">
    <source>
        <dbReference type="Proteomes" id="UP000824259"/>
    </source>
</evidence>
<dbReference type="EMBL" id="DWYR01000016">
    <property type="protein sequence ID" value="HJA99160.1"/>
    <property type="molecule type" value="Genomic_DNA"/>
</dbReference>
<dbReference type="AlphaFoldDB" id="A0A9D2L4J7"/>
<gene>
    <name evidence="3" type="ORF">H9779_06145</name>
</gene>
<feature type="domain" description="Methyltransferase" evidence="1">
    <location>
        <begin position="90"/>
        <end position="159"/>
    </location>
</feature>
<protein>
    <submittedName>
        <fullName evidence="3">Class I SAM-dependent methyltransferase</fullName>
    </submittedName>
</protein>
<dbReference type="InterPro" id="IPR029063">
    <property type="entry name" value="SAM-dependent_MTases_sf"/>
</dbReference>
<dbReference type="Proteomes" id="UP000824259">
    <property type="component" value="Unassembled WGS sequence"/>
</dbReference>
<evidence type="ECO:0000313" key="3">
    <source>
        <dbReference type="EMBL" id="HJA99160.1"/>
    </source>
</evidence>
<reference evidence="3" key="2">
    <citation type="submission" date="2021-04" db="EMBL/GenBank/DDBJ databases">
        <authorList>
            <person name="Gilroy R."/>
        </authorList>
    </citation>
    <scope>NUCLEOTIDE SEQUENCE</scope>
    <source>
        <strain evidence="3">CHK169-11906</strain>
    </source>
</reference>
<dbReference type="CDD" id="cd02440">
    <property type="entry name" value="AdoMet_MTases"/>
    <property type="match status" value="1"/>
</dbReference>
<evidence type="ECO:0000259" key="1">
    <source>
        <dbReference type="Pfam" id="PF13649"/>
    </source>
</evidence>
<dbReference type="GO" id="GO:0008168">
    <property type="term" value="F:methyltransferase activity"/>
    <property type="evidence" value="ECO:0007669"/>
    <property type="project" value="UniProtKB-KW"/>
</dbReference>
<proteinExistence type="predicted"/>
<feature type="domain" description="THUMP-like" evidence="2">
    <location>
        <begin position="314"/>
        <end position="373"/>
    </location>
</feature>
<dbReference type="GO" id="GO:0032259">
    <property type="term" value="P:methylation"/>
    <property type="evidence" value="ECO:0007669"/>
    <property type="project" value="UniProtKB-KW"/>
</dbReference>
<keyword evidence="3" id="KW-0808">Transferase</keyword>
<organism evidence="3 4">
    <name type="scientific">Candidatus Alistipes avicola</name>
    <dbReference type="NCBI Taxonomy" id="2838432"/>
    <lineage>
        <taxon>Bacteria</taxon>
        <taxon>Pseudomonadati</taxon>
        <taxon>Bacteroidota</taxon>
        <taxon>Bacteroidia</taxon>
        <taxon>Bacteroidales</taxon>
        <taxon>Rikenellaceae</taxon>
        <taxon>Alistipes</taxon>
    </lineage>
</organism>
<name>A0A9D2L4J7_9BACT</name>
<sequence length="382" mass="43853">MITLEQYELLCSDRLRQTIDQQIERDPTRIALDKRIEHAALVATQVKYLQRARTKLPRYYEARCILPPLAFEQASSEACAARKSCRGESVLDLTCGLGVDALYLAQHFERVITLERNEVLAAIAAENFRRLGVTNIQVIHDSAEHFLPLVQERFDWIYADPDRRSTEGRKLVRLEDCSPDILALRSEIFRRTDRLCLKNSPLFDVQEAFRLFEKARVEVVSLHDECKEVMIYADNGGPLLTAVAIGRGEFSARPEQIGKIQTPAFDPGAYHWLFLPDVSLQKARLTPHYLEGRADLWSVNGYGFAREKSEAPMGRWMEIDRIEPYNPKKLRHDLKGRKITLLKQDFPLNTAEIASRLGIHPGNEGYIAFTKIGQDYWTIRLK</sequence>
<accession>A0A9D2L4J7</accession>
<comment type="caution">
    <text evidence="3">The sequence shown here is derived from an EMBL/GenBank/DDBJ whole genome shotgun (WGS) entry which is preliminary data.</text>
</comment>
<reference evidence="3" key="1">
    <citation type="journal article" date="2021" name="PeerJ">
        <title>Extensive microbial diversity within the chicken gut microbiome revealed by metagenomics and culture.</title>
        <authorList>
            <person name="Gilroy R."/>
            <person name="Ravi A."/>
            <person name="Getino M."/>
            <person name="Pursley I."/>
            <person name="Horton D.L."/>
            <person name="Alikhan N.F."/>
            <person name="Baker D."/>
            <person name="Gharbi K."/>
            <person name="Hall N."/>
            <person name="Watson M."/>
            <person name="Adriaenssens E.M."/>
            <person name="Foster-Nyarko E."/>
            <person name="Jarju S."/>
            <person name="Secka A."/>
            <person name="Antonio M."/>
            <person name="Oren A."/>
            <person name="Chaudhuri R.R."/>
            <person name="La Ragione R."/>
            <person name="Hildebrand F."/>
            <person name="Pallen M.J."/>
        </authorList>
    </citation>
    <scope>NUCLEOTIDE SEQUENCE</scope>
    <source>
        <strain evidence="3">CHK169-11906</strain>
    </source>
</reference>